<dbReference type="AlphaFoldDB" id="A0AAF0V741"/>
<evidence type="ECO:0008006" key="3">
    <source>
        <dbReference type="Google" id="ProtNLM"/>
    </source>
</evidence>
<accession>A0AAF0V741</accession>
<name>A0AAF0V741_SOLVR</name>
<dbReference type="EMBL" id="CP133623">
    <property type="protein sequence ID" value="WMV59160.1"/>
    <property type="molecule type" value="Genomic_DNA"/>
</dbReference>
<reference evidence="1" key="1">
    <citation type="submission" date="2023-08" db="EMBL/GenBank/DDBJ databases">
        <title>A de novo genome assembly of Solanum verrucosum Schlechtendal, a Mexican diploid species geographically isolated from the other diploid A-genome species in potato relatives.</title>
        <authorList>
            <person name="Hosaka K."/>
        </authorList>
    </citation>
    <scope>NUCLEOTIDE SEQUENCE</scope>
    <source>
        <tissue evidence="1">Young leaves</tissue>
    </source>
</reference>
<dbReference type="GO" id="GO:0004857">
    <property type="term" value="F:enzyme inhibitor activity"/>
    <property type="evidence" value="ECO:0007669"/>
    <property type="project" value="InterPro"/>
</dbReference>
<dbReference type="NCBIfam" id="TIGR01614">
    <property type="entry name" value="PME_inhib"/>
    <property type="match status" value="1"/>
</dbReference>
<proteinExistence type="predicted"/>
<dbReference type="SUPFAM" id="SSF101148">
    <property type="entry name" value="Plant invertase/pectin methylesterase inhibitor"/>
    <property type="match status" value="1"/>
</dbReference>
<gene>
    <name evidence="1" type="ORF">MTR67_052545</name>
</gene>
<evidence type="ECO:0000313" key="2">
    <source>
        <dbReference type="Proteomes" id="UP001234989"/>
    </source>
</evidence>
<evidence type="ECO:0000313" key="1">
    <source>
        <dbReference type="EMBL" id="WMV59160.1"/>
    </source>
</evidence>
<protein>
    <recommendedName>
        <fullName evidence="3">Pectinesterase inhibitor domain-containing protein</fullName>
    </recommendedName>
</protein>
<feature type="non-terminal residue" evidence="1">
    <location>
        <position position="1"/>
    </location>
</feature>
<organism evidence="1 2">
    <name type="scientific">Solanum verrucosum</name>
    <dbReference type="NCBI Taxonomy" id="315347"/>
    <lineage>
        <taxon>Eukaryota</taxon>
        <taxon>Viridiplantae</taxon>
        <taxon>Streptophyta</taxon>
        <taxon>Embryophyta</taxon>
        <taxon>Tracheophyta</taxon>
        <taxon>Spermatophyta</taxon>
        <taxon>Magnoliopsida</taxon>
        <taxon>eudicotyledons</taxon>
        <taxon>Gunneridae</taxon>
        <taxon>Pentapetalae</taxon>
        <taxon>asterids</taxon>
        <taxon>lamiids</taxon>
        <taxon>Solanales</taxon>
        <taxon>Solanaceae</taxon>
        <taxon>Solanoideae</taxon>
        <taxon>Solaneae</taxon>
        <taxon>Solanum</taxon>
    </lineage>
</organism>
<dbReference type="Gene3D" id="1.20.140.40">
    <property type="entry name" value="Invertase/pectin methylesterase inhibitor family protein"/>
    <property type="match status" value="1"/>
</dbReference>
<keyword evidence="2" id="KW-1185">Reference proteome</keyword>
<dbReference type="InterPro" id="IPR006501">
    <property type="entry name" value="Pectinesterase_inhib_dom"/>
</dbReference>
<sequence>FVILFTSSIVKGDLVADVCARASQPPLCEKLIRSDPRSKTKDLDILGAITFNMTTPLIRSTIDLSFSLRDNATNPTLKRVYLDCGSYIAYAYTHIMIGMSFLGTEKLLVYLKR</sequence>
<dbReference type="InterPro" id="IPR035513">
    <property type="entry name" value="Invertase/methylesterase_inhib"/>
</dbReference>
<dbReference type="Proteomes" id="UP001234989">
    <property type="component" value="Chromosome 12"/>
</dbReference>